<comment type="caution">
    <text evidence="1">The sequence shown here is derived from an EMBL/GenBank/DDBJ whole genome shotgun (WGS) entry which is preliminary data.</text>
</comment>
<reference evidence="1 2" key="1">
    <citation type="submission" date="2024-08" db="EMBL/GenBank/DDBJ databases">
        <authorList>
            <person name="Cucini C."/>
            <person name="Frati F."/>
        </authorList>
    </citation>
    <scope>NUCLEOTIDE SEQUENCE [LARGE SCALE GENOMIC DNA]</scope>
</reference>
<dbReference type="Proteomes" id="UP001642540">
    <property type="component" value="Unassembled WGS sequence"/>
</dbReference>
<sequence length="70" mass="8087">MTKTNKNETEQEKQFFLEKLVNLPNEEELKNERYPILSREENIIRNPGIRSGLGPLAAVFVTLEVVSLEE</sequence>
<proteinExistence type="predicted"/>
<evidence type="ECO:0000313" key="1">
    <source>
        <dbReference type="EMBL" id="CAL8107678.1"/>
    </source>
</evidence>
<evidence type="ECO:0000313" key="2">
    <source>
        <dbReference type="Proteomes" id="UP001642540"/>
    </source>
</evidence>
<name>A0ABP1QLR4_9HEXA</name>
<dbReference type="EMBL" id="CAXLJM020000038">
    <property type="protein sequence ID" value="CAL8107678.1"/>
    <property type="molecule type" value="Genomic_DNA"/>
</dbReference>
<keyword evidence="2" id="KW-1185">Reference proteome</keyword>
<accession>A0ABP1QLR4</accession>
<protein>
    <submittedName>
        <fullName evidence="1">Uncharacterized protein</fullName>
    </submittedName>
</protein>
<organism evidence="1 2">
    <name type="scientific">Orchesella dallaii</name>
    <dbReference type="NCBI Taxonomy" id="48710"/>
    <lineage>
        <taxon>Eukaryota</taxon>
        <taxon>Metazoa</taxon>
        <taxon>Ecdysozoa</taxon>
        <taxon>Arthropoda</taxon>
        <taxon>Hexapoda</taxon>
        <taxon>Collembola</taxon>
        <taxon>Entomobryomorpha</taxon>
        <taxon>Entomobryoidea</taxon>
        <taxon>Orchesellidae</taxon>
        <taxon>Orchesellinae</taxon>
        <taxon>Orchesella</taxon>
    </lineage>
</organism>
<gene>
    <name evidence="1" type="ORF">ODALV1_LOCUS12746</name>
</gene>